<proteinExistence type="predicted"/>
<gene>
    <name evidence="1" type="ORF">RR42_m1375</name>
</gene>
<evidence type="ECO:0000313" key="1">
    <source>
        <dbReference type="EMBL" id="AJG18777.1"/>
    </source>
</evidence>
<dbReference type="AlphaFoldDB" id="A0A0C4Y186"/>
<accession>A0A0C4Y186</accession>
<dbReference type="KEGG" id="cbw:RR42_m1375"/>
<dbReference type="EMBL" id="CP010536">
    <property type="protein sequence ID" value="AJG18777.1"/>
    <property type="molecule type" value="Genomic_DNA"/>
</dbReference>
<dbReference type="Proteomes" id="UP000031843">
    <property type="component" value="Chromosome main"/>
</dbReference>
<dbReference type="STRING" id="68895.RR42_m1375"/>
<sequence>MVLTVKMKLSDWVALQKQLPSEYPSWKLTAAISEMTMHAKQVFTPSKAVDT</sequence>
<name>A0A0C4Y186_9BURK</name>
<organism evidence="1 2">
    <name type="scientific">Cupriavidus basilensis</name>
    <dbReference type="NCBI Taxonomy" id="68895"/>
    <lineage>
        <taxon>Bacteria</taxon>
        <taxon>Pseudomonadati</taxon>
        <taxon>Pseudomonadota</taxon>
        <taxon>Betaproteobacteria</taxon>
        <taxon>Burkholderiales</taxon>
        <taxon>Burkholderiaceae</taxon>
        <taxon>Cupriavidus</taxon>
    </lineage>
</organism>
<evidence type="ECO:0000313" key="2">
    <source>
        <dbReference type="Proteomes" id="UP000031843"/>
    </source>
</evidence>
<protein>
    <submittedName>
        <fullName evidence="1">Uncharacterized protein</fullName>
    </submittedName>
</protein>
<keyword evidence="2" id="KW-1185">Reference proteome</keyword>
<reference evidence="1 2" key="1">
    <citation type="journal article" date="2015" name="Genome Announc.">
        <title>Complete Genome Sequence of Cupriavidus basilensis 4G11, Isolated from the Oak Ridge Field Research Center Site.</title>
        <authorList>
            <person name="Ray J."/>
            <person name="Waters R.J."/>
            <person name="Skerker J.M."/>
            <person name="Kuehl J.V."/>
            <person name="Price M.N."/>
            <person name="Huang J."/>
            <person name="Chakraborty R."/>
            <person name="Arkin A.P."/>
            <person name="Deutschbauer A."/>
        </authorList>
    </citation>
    <scope>NUCLEOTIDE SEQUENCE [LARGE SCALE GENOMIC DNA]</scope>
    <source>
        <strain evidence="1">4G11</strain>
    </source>
</reference>